<dbReference type="EMBL" id="KI660287">
    <property type="protein sequence ID" value="ETN75590.1"/>
    <property type="molecule type" value="Genomic_DNA"/>
</dbReference>
<reference evidence="2" key="1">
    <citation type="journal article" date="2014" name="Nat. Genet.">
        <title>Genome of the human hookworm Necator americanus.</title>
        <authorList>
            <person name="Tang Y.T."/>
            <person name="Gao X."/>
            <person name="Rosa B.A."/>
            <person name="Abubucker S."/>
            <person name="Hallsworth-Pepin K."/>
            <person name="Martin J."/>
            <person name="Tyagi R."/>
            <person name="Heizer E."/>
            <person name="Zhang X."/>
            <person name="Bhonagiri-Palsikar V."/>
            <person name="Minx P."/>
            <person name="Warren W.C."/>
            <person name="Wang Q."/>
            <person name="Zhan B."/>
            <person name="Hotez P.J."/>
            <person name="Sternberg P.W."/>
            <person name="Dougall A."/>
            <person name="Gaze S.T."/>
            <person name="Mulvenna J."/>
            <person name="Sotillo J."/>
            <person name="Ranganathan S."/>
            <person name="Rabelo E.M."/>
            <person name="Wilson R.K."/>
            <person name="Felgner P.L."/>
            <person name="Bethony J."/>
            <person name="Hawdon J.M."/>
            <person name="Gasser R.B."/>
            <person name="Loukas A."/>
            <person name="Mitreva M."/>
        </authorList>
    </citation>
    <scope>NUCLEOTIDE SEQUENCE [LARGE SCALE GENOMIC DNA]</scope>
</reference>
<feature type="non-terminal residue" evidence="1">
    <location>
        <position position="1"/>
    </location>
</feature>
<protein>
    <submittedName>
        <fullName evidence="1">Uncharacterized protein</fullName>
    </submittedName>
</protein>
<accession>W2T0Q6</accession>
<dbReference type="AlphaFoldDB" id="W2T0Q6"/>
<evidence type="ECO:0000313" key="2">
    <source>
        <dbReference type="Proteomes" id="UP000053676"/>
    </source>
</evidence>
<sequence length="157" mass="18209">ELTLLQFLEEVRVEKGEHFLGDVASLLIDDWVREIDSGVQIWTEPSLSRRMDLLIAAKSVILRYIGNDKRYIEIYENLCSIQKLQETYSMYVITPQLKSREWRDAALRNFIVREERSLLEVIVFSGILRMSRDEASRLSIKLAIDSGNSMGTLTIVR</sequence>
<evidence type="ECO:0000313" key="1">
    <source>
        <dbReference type="EMBL" id="ETN75590.1"/>
    </source>
</evidence>
<dbReference type="Proteomes" id="UP000053676">
    <property type="component" value="Unassembled WGS sequence"/>
</dbReference>
<keyword evidence="2" id="KW-1185">Reference proteome</keyword>
<organism evidence="1 2">
    <name type="scientific">Necator americanus</name>
    <name type="common">Human hookworm</name>
    <dbReference type="NCBI Taxonomy" id="51031"/>
    <lineage>
        <taxon>Eukaryota</taxon>
        <taxon>Metazoa</taxon>
        <taxon>Ecdysozoa</taxon>
        <taxon>Nematoda</taxon>
        <taxon>Chromadorea</taxon>
        <taxon>Rhabditida</taxon>
        <taxon>Rhabditina</taxon>
        <taxon>Rhabditomorpha</taxon>
        <taxon>Strongyloidea</taxon>
        <taxon>Ancylostomatidae</taxon>
        <taxon>Bunostominae</taxon>
        <taxon>Necator</taxon>
    </lineage>
</organism>
<dbReference type="KEGG" id="nai:NECAME_12291"/>
<dbReference type="OrthoDB" id="5853914at2759"/>
<name>W2T0Q6_NECAM</name>
<proteinExistence type="predicted"/>
<gene>
    <name evidence="1" type="ORF">NECAME_12291</name>
</gene>
<dbReference type="STRING" id="51031.W2T0Q6"/>